<keyword evidence="1" id="KW-0472">Membrane</keyword>
<evidence type="ECO:0000256" key="1">
    <source>
        <dbReference type="SAM" id="Phobius"/>
    </source>
</evidence>
<comment type="caution">
    <text evidence="2">The sequence shown here is derived from an EMBL/GenBank/DDBJ whole genome shotgun (WGS) entry which is preliminary data.</text>
</comment>
<name>A0ABV0R070_9TELE</name>
<reference evidence="2 3" key="1">
    <citation type="submission" date="2021-06" db="EMBL/GenBank/DDBJ databases">
        <authorList>
            <person name="Palmer J.M."/>
        </authorList>
    </citation>
    <scope>NUCLEOTIDE SEQUENCE [LARGE SCALE GENOMIC DNA]</scope>
    <source>
        <strain evidence="2 3">XC_2019</strain>
        <tissue evidence="2">Muscle</tissue>
    </source>
</reference>
<accession>A0ABV0R070</accession>
<feature type="non-terminal residue" evidence="2">
    <location>
        <position position="103"/>
    </location>
</feature>
<proteinExistence type="predicted"/>
<sequence>MESEYKVMLDVNANIEAGDQSSSDVKKFQMSRLTMALTTFTLCLATGAALFLFSSARVKVSPHVFKIGSGTCFKWLHHWNPPILTPSLYLFSDIGRRTGGGQL</sequence>
<dbReference type="EMBL" id="JAHRIN010027988">
    <property type="protein sequence ID" value="MEQ2201495.1"/>
    <property type="molecule type" value="Genomic_DNA"/>
</dbReference>
<organism evidence="2 3">
    <name type="scientific">Xenoophorus captivus</name>
    <dbReference type="NCBI Taxonomy" id="1517983"/>
    <lineage>
        <taxon>Eukaryota</taxon>
        <taxon>Metazoa</taxon>
        <taxon>Chordata</taxon>
        <taxon>Craniata</taxon>
        <taxon>Vertebrata</taxon>
        <taxon>Euteleostomi</taxon>
        <taxon>Actinopterygii</taxon>
        <taxon>Neopterygii</taxon>
        <taxon>Teleostei</taxon>
        <taxon>Neoteleostei</taxon>
        <taxon>Acanthomorphata</taxon>
        <taxon>Ovalentaria</taxon>
        <taxon>Atherinomorphae</taxon>
        <taxon>Cyprinodontiformes</taxon>
        <taxon>Goodeidae</taxon>
        <taxon>Xenoophorus</taxon>
    </lineage>
</organism>
<keyword evidence="1" id="KW-0812">Transmembrane</keyword>
<gene>
    <name evidence="2" type="ORF">XENOCAPTIV_013323</name>
</gene>
<keyword evidence="3" id="KW-1185">Reference proteome</keyword>
<evidence type="ECO:0000313" key="3">
    <source>
        <dbReference type="Proteomes" id="UP001434883"/>
    </source>
</evidence>
<dbReference type="Proteomes" id="UP001434883">
    <property type="component" value="Unassembled WGS sequence"/>
</dbReference>
<keyword evidence="1" id="KW-1133">Transmembrane helix</keyword>
<protein>
    <submittedName>
        <fullName evidence="2">Uncharacterized protein</fullName>
    </submittedName>
</protein>
<feature type="transmembrane region" description="Helical" evidence="1">
    <location>
        <begin position="33"/>
        <end position="53"/>
    </location>
</feature>
<evidence type="ECO:0000313" key="2">
    <source>
        <dbReference type="EMBL" id="MEQ2201495.1"/>
    </source>
</evidence>